<dbReference type="AlphaFoldDB" id="A0A8J2WWG0"/>
<evidence type="ECO:0000313" key="3">
    <source>
        <dbReference type="EMBL" id="CAH0370194.1"/>
    </source>
</evidence>
<dbReference type="SUPFAM" id="SSF81383">
    <property type="entry name" value="F-box domain"/>
    <property type="match status" value="1"/>
</dbReference>
<dbReference type="SMART" id="SM00612">
    <property type="entry name" value="Kelch"/>
    <property type="match status" value="3"/>
</dbReference>
<dbReference type="InterPro" id="IPR036047">
    <property type="entry name" value="F-box-like_dom_sf"/>
</dbReference>
<dbReference type="PANTHER" id="PTHR46344:SF27">
    <property type="entry name" value="KELCH REPEAT SUPERFAMILY PROTEIN"/>
    <property type="match status" value="1"/>
</dbReference>
<protein>
    <recommendedName>
        <fullName evidence="6">F-box domain-containing protein</fullName>
    </recommendedName>
</protein>
<sequence length="341" mass="36956">MATTNSSPLLGLPDDLLQRVLVGIPRDDHGAAAAACGAFRAIIRGPRFLRLRREFGFAERAVLLLSGRFRINQDESIDGCLEIHAAQKRGFAESFFEHKVSIIESTTDGAARIFFCTNVKTGNEILVMDASTCRWSRFATLPQNQKGQCMLWHGSGLLYVAGGYVANTGGYLSSLHAFNEVTGLWETLPSMPHACMCAVSAVIGDQLFVLGGYEAGPEMASTNILQIYDIPTRTWRVGASKPDGEEFAAALAVDGKLFCVDGSFSVRYDPHSDTWTEIPGPPRPGGRRCSCVHNGRIVAFYHDGAAFERANDGSWSPYQAVADVDALDHRSLACFGSVLLG</sequence>
<evidence type="ECO:0000313" key="5">
    <source>
        <dbReference type="Proteomes" id="UP000789595"/>
    </source>
</evidence>
<comment type="caution">
    <text evidence="3">The sequence shown here is derived from an EMBL/GenBank/DDBJ whole genome shotgun (WGS) entry which is preliminary data.</text>
</comment>
<dbReference type="OrthoDB" id="45365at2759"/>
<dbReference type="InterPro" id="IPR015915">
    <property type="entry name" value="Kelch-typ_b-propeller"/>
</dbReference>
<evidence type="ECO:0008006" key="6">
    <source>
        <dbReference type="Google" id="ProtNLM"/>
    </source>
</evidence>
<dbReference type="InterPro" id="IPR006652">
    <property type="entry name" value="Kelch_1"/>
</dbReference>
<keyword evidence="5" id="KW-1185">Reference proteome</keyword>
<reference evidence="3" key="1">
    <citation type="submission" date="2021-11" db="EMBL/GenBank/DDBJ databases">
        <authorList>
            <consortium name="Genoscope - CEA"/>
            <person name="William W."/>
        </authorList>
    </citation>
    <scope>NUCLEOTIDE SEQUENCE</scope>
</reference>
<dbReference type="PANTHER" id="PTHR46344">
    <property type="entry name" value="OS02G0202900 PROTEIN"/>
    <property type="match status" value="1"/>
</dbReference>
<evidence type="ECO:0000256" key="2">
    <source>
        <dbReference type="ARBA" id="ARBA00022737"/>
    </source>
</evidence>
<proteinExistence type="predicted"/>
<keyword evidence="2" id="KW-0677">Repeat</keyword>
<dbReference type="Pfam" id="PF24681">
    <property type="entry name" value="Kelch_KLHDC2_KLHL20_DRC7"/>
    <property type="match status" value="1"/>
</dbReference>
<organism evidence="3 5">
    <name type="scientific">Pelagomonas calceolata</name>
    <dbReference type="NCBI Taxonomy" id="35677"/>
    <lineage>
        <taxon>Eukaryota</taxon>
        <taxon>Sar</taxon>
        <taxon>Stramenopiles</taxon>
        <taxon>Ochrophyta</taxon>
        <taxon>Pelagophyceae</taxon>
        <taxon>Pelagomonadales</taxon>
        <taxon>Pelagomonadaceae</taxon>
        <taxon>Pelagomonas</taxon>
    </lineage>
</organism>
<dbReference type="SUPFAM" id="SSF117281">
    <property type="entry name" value="Kelch motif"/>
    <property type="match status" value="1"/>
</dbReference>
<keyword evidence="1" id="KW-0880">Kelch repeat</keyword>
<gene>
    <name evidence="3" type="ORF">PECAL_3P00650</name>
    <name evidence="4" type="ORF">PECAL_6P20320</name>
</gene>
<dbReference type="EMBL" id="CAKKNE010000003">
    <property type="protein sequence ID" value="CAH0370194.1"/>
    <property type="molecule type" value="Genomic_DNA"/>
</dbReference>
<evidence type="ECO:0000256" key="1">
    <source>
        <dbReference type="ARBA" id="ARBA00022441"/>
    </source>
</evidence>
<accession>A0A8J2WWG0</accession>
<evidence type="ECO:0000313" key="4">
    <source>
        <dbReference type="EMBL" id="CAH0380381.1"/>
    </source>
</evidence>
<dbReference type="Proteomes" id="UP000789595">
    <property type="component" value="Unassembled WGS sequence"/>
</dbReference>
<dbReference type="EMBL" id="CAKKNE010000006">
    <property type="protein sequence ID" value="CAH0380381.1"/>
    <property type="molecule type" value="Genomic_DNA"/>
</dbReference>
<dbReference type="Gene3D" id="2.120.10.80">
    <property type="entry name" value="Kelch-type beta propeller"/>
    <property type="match status" value="1"/>
</dbReference>
<name>A0A8J2WWG0_9STRA</name>